<dbReference type="OrthoDB" id="10020349at2"/>
<dbReference type="AlphaFoldDB" id="A0A150WEB7"/>
<evidence type="ECO:0000256" key="1">
    <source>
        <dbReference type="SAM" id="SignalP"/>
    </source>
</evidence>
<accession>A0A150WEB7</accession>
<dbReference type="PROSITE" id="PS51257">
    <property type="entry name" value="PROKAR_LIPOPROTEIN"/>
    <property type="match status" value="1"/>
</dbReference>
<name>A0A150WEB7_BDEBC</name>
<comment type="caution">
    <text evidence="2">The sequence shown here is derived from an EMBL/GenBank/DDBJ whole genome shotgun (WGS) entry which is preliminary data.</text>
</comment>
<reference evidence="2 3" key="1">
    <citation type="submission" date="2016-03" db="EMBL/GenBank/DDBJ databases">
        <authorList>
            <person name="Ploux O."/>
        </authorList>
    </citation>
    <scope>NUCLEOTIDE SEQUENCE [LARGE SCALE GENOMIC DNA]</scope>
    <source>
        <strain evidence="2 3">R0</strain>
    </source>
</reference>
<feature type="chain" id="PRO_5007572388" description="Hemagglutinin" evidence="1">
    <location>
        <begin position="24"/>
        <end position="345"/>
    </location>
</feature>
<gene>
    <name evidence="2" type="ORF">AZI86_17245</name>
</gene>
<dbReference type="RefSeq" id="WP_061836540.1">
    <property type="nucleotide sequence ID" value="NZ_LUKE01000006.1"/>
</dbReference>
<dbReference type="EMBL" id="LUKE01000006">
    <property type="protein sequence ID" value="KYG61458.1"/>
    <property type="molecule type" value="Genomic_DNA"/>
</dbReference>
<organism evidence="2 3">
    <name type="scientific">Bdellovibrio bacteriovorus</name>
    <dbReference type="NCBI Taxonomy" id="959"/>
    <lineage>
        <taxon>Bacteria</taxon>
        <taxon>Pseudomonadati</taxon>
        <taxon>Bdellovibrionota</taxon>
        <taxon>Bdellovibrionia</taxon>
        <taxon>Bdellovibrionales</taxon>
        <taxon>Pseudobdellovibrionaceae</taxon>
        <taxon>Bdellovibrio</taxon>
    </lineage>
</organism>
<proteinExistence type="predicted"/>
<evidence type="ECO:0000313" key="2">
    <source>
        <dbReference type="EMBL" id="KYG61458.1"/>
    </source>
</evidence>
<protein>
    <recommendedName>
        <fullName evidence="4">Hemagglutinin</fullName>
    </recommendedName>
</protein>
<dbReference type="Proteomes" id="UP000075320">
    <property type="component" value="Unassembled WGS sequence"/>
</dbReference>
<evidence type="ECO:0008006" key="4">
    <source>
        <dbReference type="Google" id="ProtNLM"/>
    </source>
</evidence>
<sequence>MNRLLILALVTIGMLTGCNNKLATLGSTNESDSSTNESLAAQPESQAQKMLADLEATLKANATSSTARTKVQMNLNLPALNLDLSQISTIMGFANSSVLGAGLMGSNDISAILPVLIGGASQGVGNLGLPTSQISSLMGLIGNGSLTSILGSTGLGNVTGGALPTDLVSLLSGSLFQNLPIAGIPTNGLPTASGNLMGLLLGNLGGTGLGSGGLSSIISAISSGAVTGVGGIQIPGMNSNLLSSILSSIGSGSVTGIGGITIPGLSGGLNANLIQTLLGSFTSGANLGLGNLGGNQGLNTNLITTLLGSLTQGQTGALPNLGLGLGQTQGMAGFLQLLLGSLGQH</sequence>
<keyword evidence="1" id="KW-0732">Signal</keyword>
<feature type="signal peptide" evidence="1">
    <location>
        <begin position="1"/>
        <end position="23"/>
    </location>
</feature>
<evidence type="ECO:0000313" key="3">
    <source>
        <dbReference type="Proteomes" id="UP000075320"/>
    </source>
</evidence>
<keyword evidence="3" id="KW-1185">Reference proteome</keyword>